<evidence type="ECO:0000313" key="2">
    <source>
        <dbReference type="EMBL" id="MQN83153.1"/>
    </source>
</evidence>
<feature type="signal peptide" evidence="1">
    <location>
        <begin position="1"/>
        <end position="19"/>
    </location>
</feature>
<feature type="chain" id="PRO_5041640147" evidence="1">
    <location>
        <begin position="20"/>
        <end position="239"/>
    </location>
</feature>
<evidence type="ECO:0000313" key="3">
    <source>
        <dbReference type="Proteomes" id="UP000421408"/>
    </source>
</evidence>
<keyword evidence="1" id="KW-0732">Signal</keyword>
<evidence type="ECO:0000256" key="1">
    <source>
        <dbReference type="SAM" id="SignalP"/>
    </source>
</evidence>
<reference evidence="3" key="1">
    <citation type="submission" date="2019-09" db="EMBL/GenBank/DDBJ databases">
        <title>Distinct polysaccharide growth profiles of human intestinal Prevotella copri isolates.</title>
        <authorList>
            <person name="Fehlner-Peach H."/>
            <person name="Magnabosco C."/>
            <person name="Raghavan V."/>
            <person name="Scher J.U."/>
            <person name="Tett A."/>
            <person name="Cox L.M."/>
            <person name="Gottsegen C."/>
            <person name="Watters A."/>
            <person name="Wiltshire- Gordon J.D."/>
            <person name="Segata N."/>
            <person name="Bonneau R."/>
            <person name="Littman D.R."/>
        </authorList>
    </citation>
    <scope>NUCLEOTIDE SEQUENCE [LARGE SCALE GENOMIC DNA]</scope>
    <source>
        <strain evidence="3">iAA108</strain>
    </source>
</reference>
<name>A0AA90UWK4_9BACT</name>
<protein>
    <submittedName>
        <fullName evidence="2">Uncharacterized protein</fullName>
    </submittedName>
</protein>
<accession>A0AA90UWK4</accession>
<organism evidence="2 3">
    <name type="scientific">Segatella copri</name>
    <dbReference type="NCBI Taxonomy" id="165179"/>
    <lineage>
        <taxon>Bacteria</taxon>
        <taxon>Pseudomonadati</taxon>
        <taxon>Bacteroidota</taxon>
        <taxon>Bacteroidia</taxon>
        <taxon>Bacteroidales</taxon>
        <taxon>Prevotellaceae</taxon>
        <taxon>Segatella</taxon>
    </lineage>
</organism>
<dbReference type="EMBL" id="VZCC01000018">
    <property type="protein sequence ID" value="MQN83153.1"/>
    <property type="molecule type" value="Genomic_DNA"/>
</dbReference>
<sequence>MKQIYIFLVCLFASIGMNAQEVKLELEWVNSLEDAEKCYDDIKSFWYKDVVKQEDVRNSIFAFYSLGRRLGMFNMDMGQKYNTWSEVKVKNEDEVSYFNILLDRIAFSYTCLQKLLVPMGESVKFICWSNFETEFHLQRGIVNFLYVGNTACIEYRTKGITFSVLNNFDEHFAYDITVYNKKRIYNKKTKKYYYKTYEKRITVMPKSYYFISSSISIEKFYFSPTSYTITNKYYVGKSY</sequence>
<gene>
    <name evidence="2" type="ORF">F7D74_03915</name>
</gene>
<dbReference type="RefSeq" id="WP_153118435.1">
    <property type="nucleotide sequence ID" value="NZ_VZCC01000018.1"/>
</dbReference>
<dbReference type="AlphaFoldDB" id="A0AA90UWK4"/>
<dbReference type="Proteomes" id="UP000421408">
    <property type="component" value="Unassembled WGS sequence"/>
</dbReference>
<proteinExistence type="predicted"/>
<comment type="caution">
    <text evidence="2">The sequence shown here is derived from an EMBL/GenBank/DDBJ whole genome shotgun (WGS) entry which is preliminary data.</text>
</comment>